<comment type="caution">
    <text evidence="13">The sequence shown here is derived from an EMBL/GenBank/DDBJ whole genome shotgun (WGS) entry which is preliminary data.</text>
</comment>
<dbReference type="InterPro" id="IPR007860">
    <property type="entry name" value="DNA_mmatch_repair_MutS_con_dom"/>
</dbReference>
<dbReference type="InterPro" id="IPR000432">
    <property type="entry name" value="DNA_mismatch_repair_MutS_C"/>
</dbReference>
<dbReference type="PROSITE" id="PS00486">
    <property type="entry name" value="DNA_MISMATCH_REPAIR_2"/>
    <property type="match status" value="1"/>
</dbReference>
<dbReference type="InterPro" id="IPR017261">
    <property type="entry name" value="DNA_mismatch_repair_MutS/MSH"/>
</dbReference>
<dbReference type="InterPro" id="IPR007861">
    <property type="entry name" value="DNA_mismatch_repair_MutS_clamp"/>
</dbReference>
<organism evidence="13 14">
    <name type="scientific">Candidatus Scatomorpha merdipullorum</name>
    <dbReference type="NCBI Taxonomy" id="2840927"/>
    <lineage>
        <taxon>Bacteria</taxon>
        <taxon>Bacillati</taxon>
        <taxon>Bacillota</taxon>
        <taxon>Clostridia</taxon>
        <taxon>Eubacteriales</taxon>
        <taxon>Candidatus Scatomorpha</taxon>
    </lineage>
</organism>
<dbReference type="AlphaFoldDB" id="A0A9D1JVD5"/>
<reference evidence="13" key="1">
    <citation type="submission" date="2020-10" db="EMBL/GenBank/DDBJ databases">
        <authorList>
            <person name="Gilroy R."/>
        </authorList>
    </citation>
    <scope>NUCLEOTIDE SEQUENCE</scope>
    <source>
        <strain evidence="13">ChiHjej10B9-9673</strain>
    </source>
</reference>
<dbReference type="CDD" id="cd03284">
    <property type="entry name" value="ABC_MutS1"/>
    <property type="match status" value="1"/>
</dbReference>
<evidence type="ECO:0000313" key="14">
    <source>
        <dbReference type="Proteomes" id="UP000824001"/>
    </source>
</evidence>
<dbReference type="GO" id="GO:0005829">
    <property type="term" value="C:cytosol"/>
    <property type="evidence" value="ECO:0007669"/>
    <property type="project" value="TreeGrafter"/>
</dbReference>
<evidence type="ECO:0000256" key="11">
    <source>
        <dbReference type="SAM" id="MobiDB-lite"/>
    </source>
</evidence>
<dbReference type="Gene3D" id="3.40.50.300">
    <property type="entry name" value="P-loop containing nucleotide triphosphate hydrolases"/>
    <property type="match status" value="1"/>
</dbReference>
<dbReference type="NCBIfam" id="TIGR01070">
    <property type="entry name" value="mutS1"/>
    <property type="match status" value="1"/>
</dbReference>
<name>A0A9D1JVD5_9FIRM</name>
<keyword evidence="3 9" id="KW-0547">Nucleotide-binding</keyword>
<dbReference type="PANTHER" id="PTHR11361">
    <property type="entry name" value="DNA MISMATCH REPAIR PROTEIN MUTS FAMILY MEMBER"/>
    <property type="match status" value="1"/>
</dbReference>
<protein>
    <recommendedName>
        <fullName evidence="2 9">DNA mismatch repair protein MutS</fullName>
    </recommendedName>
</protein>
<dbReference type="Proteomes" id="UP000824001">
    <property type="component" value="Unassembled WGS sequence"/>
</dbReference>
<dbReference type="PANTHER" id="PTHR11361:SF34">
    <property type="entry name" value="DNA MISMATCH REPAIR PROTEIN MSH1, MITOCHONDRIAL"/>
    <property type="match status" value="1"/>
</dbReference>
<dbReference type="InterPro" id="IPR036678">
    <property type="entry name" value="MutS_con_dom_sf"/>
</dbReference>
<evidence type="ECO:0000313" key="13">
    <source>
        <dbReference type="EMBL" id="HIS67191.1"/>
    </source>
</evidence>
<evidence type="ECO:0000256" key="6">
    <source>
        <dbReference type="ARBA" id="ARBA00023125"/>
    </source>
</evidence>
<dbReference type="NCBIfam" id="NF003810">
    <property type="entry name" value="PRK05399.1"/>
    <property type="match status" value="1"/>
</dbReference>
<dbReference type="Pfam" id="PF00488">
    <property type="entry name" value="MutS_V"/>
    <property type="match status" value="1"/>
</dbReference>
<dbReference type="InterPro" id="IPR016151">
    <property type="entry name" value="DNA_mismatch_repair_MutS_N"/>
</dbReference>
<gene>
    <name evidence="9 13" type="primary">mutS</name>
    <name evidence="13" type="ORF">IAC18_06465</name>
</gene>
<dbReference type="SUPFAM" id="SSF53150">
    <property type="entry name" value="DNA repair protein MutS, domain II"/>
    <property type="match status" value="1"/>
</dbReference>
<keyword evidence="7 9" id="KW-0234">DNA repair</keyword>
<keyword evidence="6 9" id="KW-0238">DNA-binding</keyword>
<proteinExistence type="inferred from homology"/>
<dbReference type="GO" id="GO:0140664">
    <property type="term" value="F:ATP-dependent DNA damage sensor activity"/>
    <property type="evidence" value="ECO:0007669"/>
    <property type="project" value="InterPro"/>
</dbReference>
<dbReference type="HAMAP" id="MF_00096">
    <property type="entry name" value="MutS"/>
    <property type="match status" value="1"/>
</dbReference>
<dbReference type="GO" id="GO:0003684">
    <property type="term" value="F:damaged DNA binding"/>
    <property type="evidence" value="ECO:0007669"/>
    <property type="project" value="UniProtKB-UniRule"/>
</dbReference>
<accession>A0A9D1JVD5</accession>
<dbReference type="Gene3D" id="1.10.1420.10">
    <property type="match status" value="2"/>
</dbReference>
<dbReference type="Pfam" id="PF05190">
    <property type="entry name" value="MutS_IV"/>
    <property type="match status" value="1"/>
</dbReference>
<feature type="domain" description="DNA mismatch repair proteins mutS family" evidence="12">
    <location>
        <begin position="727"/>
        <end position="743"/>
    </location>
</feature>
<dbReference type="InterPro" id="IPR005748">
    <property type="entry name" value="DNA_mismatch_repair_MutS"/>
</dbReference>
<evidence type="ECO:0000259" key="12">
    <source>
        <dbReference type="PROSITE" id="PS00486"/>
    </source>
</evidence>
<evidence type="ECO:0000256" key="7">
    <source>
        <dbReference type="ARBA" id="ARBA00023204"/>
    </source>
</evidence>
<dbReference type="GO" id="GO:0006298">
    <property type="term" value="P:mismatch repair"/>
    <property type="evidence" value="ECO:0007669"/>
    <property type="project" value="UniProtKB-UniRule"/>
</dbReference>
<reference evidence="13" key="2">
    <citation type="journal article" date="2021" name="PeerJ">
        <title>Extensive microbial diversity within the chicken gut microbiome revealed by metagenomics and culture.</title>
        <authorList>
            <person name="Gilroy R."/>
            <person name="Ravi A."/>
            <person name="Getino M."/>
            <person name="Pursley I."/>
            <person name="Horton D.L."/>
            <person name="Alikhan N.F."/>
            <person name="Baker D."/>
            <person name="Gharbi K."/>
            <person name="Hall N."/>
            <person name="Watson M."/>
            <person name="Adriaenssens E.M."/>
            <person name="Foster-Nyarko E."/>
            <person name="Jarju S."/>
            <person name="Secka A."/>
            <person name="Antonio M."/>
            <person name="Oren A."/>
            <person name="Chaudhuri R.R."/>
            <person name="La Ragione R."/>
            <person name="Hildebrand F."/>
            <person name="Pallen M.J."/>
        </authorList>
    </citation>
    <scope>NUCLEOTIDE SEQUENCE</scope>
    <source>
        <strain evidence="13">ChiHjej10B9-9673</strain>
    </source>
</reference>
<evidence type="ECO:0000256" key="8">
    <source>
        <dbReference type="ARBA" id="ARBA00024647"/>
    </source>
</evidence>
<sequence length="895" mass="97936">MADKKEKARALAASAEQGGPTPLGERDEGGLTPLQKQYFEIKSRYRDTLLLFRLGDFYELFDADAVTASRELDLMLTTRDRGKPSAEQMPMCGVPYHSAESYIARLLQKGYKVAVCEQLEDPALAKGLVKRDVVRVITPGMVTDGAMLDSGRPNYICAVSLTKGEGAAAFCDISTGEFAAVSYRAPAARHLMDALASFAPREALLDAGALGDASLCAFLEQRLGCLVERGEEYAGYFEGEAAAERACRQFNAEGPEDLAGRISRAGVRACGALLRYIDDTQKCDLGHINSLMVLSNTEYMELDWSVRRALELTSNQRTGEKRGSLLWVLDRTKTAMGARMLRSWVELPLRRPVDILRRLAAVRELVEDNVLRRELMTALDGMGDMQRIAPRTVNQTANGRDLLALAAAAGRLPEIKRLLRGCRSAALAQIAGLDELGDVREIIEEAVNPKAPLSVRDGDVIREGFSAEADRLRALRDNSVDTISAMESREQERTGIKKLRIGYNRVFGYYIDVPGKVPESELPSDYVRKQTLVNHERYFTVELKALEAELASARDSLARLEYELFSETRGKVAAELARIQASAEAAAELDSLCSLAETAVRNGYTCPELDMSGVIDIRGGRHPVVELMQRETRFVPNDAYLNMSTDRLAVITGPNMAGKSTYLRQTALIVLMAQMGSYVPARSASIGVVDRVFTRIGASDDLSGGRSTFMVEMTEVAEILKNATEDSLILLDEIGRGTSTYDGVAIARAVLEFCADPARLGARTLLATHYHELTELEGRVDGVKNYCSTARKQGGSVIFLRHIARGAADESYGIEVASLAGVPKSVVARARECLEELARSSERPAAPPPEAGAQLSLGESAEDEALETLRRAKLDTLSPIEAMNLLYELQRKLEP</sequence>
<feature type="region of interest" description="Disordered" evidence="11">
    <location>
        <begin position="838"/>
        <end position="860"/>
    </location>
</feature>
<dbReference type="SMART" id="SM00534">
    <property type="entry name" value="MUTSac"/>
    <property type="match status" value="1"/>
</dbReference>
<dbReference type="FunFam" id="3.40.50.300:FF:000870">
    <property type="entry name" value="MutS protein homolog 4"/>
    <property type="match status" value="1"/>
</dbReference>
<evidence type="ECO:0000256" key="9">
    <source>
        <dbReference type="HAMAP-Rule" id="MF_00096"/>
    </source>
</evidence>
<dbReference type="Pfam" id="PF05188">
    <property type="entry name" value="MutS_II"/>
    <property type="match status" value="1"/>
</dbReference>
<keyword evidence="4 9" id="KW-0227">DNA damage</keyword>
<dbReference type="Pfam" id="PF05192">
    <property type="entry name" value="MutS_III"/>
    <property type="match status" value="1"/>
</dbReference>
<dbReference type="PIRSF" id="PIRSF037677">
    <property type="entry name" value="DNA_mis_repair_Msh6"/>
    <property type="match status" value="1"/>
</dbReference>
<evidence type="ECO:0000256" key="3">
    <source>
        <dbReference type="ARBA" id="ARBA00022741"/>
    </source>
</evidence>
<dbReference type="SMART" id="SM00533">
    <property type="entry name" value="MUTSd"/>
    <property type="match status" value="1"/>
</dbReference>
<dbReference type="InterPro" id="IPR027417">
    <property type="entry name" value="P-loop_NTPase"/>
</dbReference>
<feature type="binding site" evidence="9">
    <location>
        <begin position="653"/>
        <end position="660"/>
    </location>
    <ligand>
        <name>ATP</name>
        <dbReference type="ChEBI" id="CHEBI:30616"/>
    </ligand>
</feature>
<evidence type="ECO:0000256" key="2">
    <source>
        <dbReference type="ARBA" id="ARBA00021982"/>
    </source>
</evidence>
<evidence type="ECO:0000256" key="5">
    <source>
        <dbReference type="ARBA" id="ARBA00022840"/>
    </source>
</evidence>
<dbReference type="InterPro" id="IPR007695">
    <property type="entry name" value="DNA_mismatch_repair_MutS-lik_N"/>
</dbReference>
<comment type="similarity">
    <text evidence="1 9 10">Belongs to the DNA mismatch repair MutS family.</text>
</comment>
<dbReference type="GO" id="GO:0005524">
    <property type="term" value="F:ATP binding"/>
    <property type="evidence" value="ECO:0007669"/>
    <property type="project" value="UniProtKB-UniRule"/>
</dbReference>
<dbReference type="Pfam" id="PF01624">
    <property type="entry name" value="MutS_I"/>
    <property type="match status" value="1"/>
</dbReference>
<dbReference type="SUPFAM" id="SSF52540">
    <property type="entry name" value="P-loop containing nucleoside triphosphate hydrolases"/>
    <property type="match status" value="1"/>
</dbReference>
<feature type="region of interest" description="Disordered" evidence="11">
    <location>
        <begin position="1"/>
        <end position="30"/>
    </location>
</feature>
<dbReference type="SUPFAM" id="SSF55271">
    <property type="entry name" value="DNA repair protein MutS, domain I"/>
    <property type="match status" value="1"/>
</dbReference>
<dbReference type="InterPro" id="IPR045076">
    <property type="entry name" value="MutS"/>
</dbReference>
<dbReference type="InterPro" id="IPR007696">
    <property type="entry name" value="DNA_mismatch_repair_MutS_core"/>
</dbReference>
<evidence type="ECO:0000256" key="1">
    <source>
        <dbReference type="ARBA" id="ARBA00006271"/>
    </source>
</evidence>
<dbReference type="GO" id="GO:0030983">
    <property type="term" value="F:mismatched DNA binding"/>
    <property type="evidence" value="ECO:0007669"/>
    <property type="project" value="InterPro"/>
</dbReference>
<dbReference type="InterPro" id="IPR036187">
    <property type="entry name" value="DNA_mismatch_repair_MutS_sf"/>
</dbReference>
<comment type="function">
    <text evidence="8 9">This protein is involved in the repair of mismatches in DNA. It is possible that it carries out the mismatch recognition step. This protein has a weak ATPase activity.</text>
</comment>
<evidence type="ECO:0000256" key="4">
    <source>
        <dbReference type="ARBA" id="ARBA00022763"/>
    </source>
</evidence>
<dbReference type="Gene3D" id="3.40.1170.10">
    <property type="entry name" value="DNA repair protein MutS, domain I"/>
    <property type="match status" value="1"/>
</dbReference>
<keyword evidence="5 9" id="KW-0067">ATP-binding</keyword>
<evidence type="ECO:0000256" key="10">
    <source>
        <dbReference type="RuleBase" id="RU003756"/>
    </source>
</evidence>
<dbReference type="SUPFAM" id="SSF48334">
    <property type="entry name" value="DNA repair protein MutS, domain III"/>
    <property type="match status" value="1"/>
</dbReference>
<dbReference type="FunFam" id="3.40.1170.10:FF:000001">
    <property type="entry name" value="DNA mismatch repair protein MutS"/>
    <property type="match status" value="1"/>
</dbReference>
<dbReference type="Gene3D" id="3.30.420.110">
    <property type="entry name" value="MutS, connector domain"/>
    <property type="match status" value="1"/>
</dbReference>
<dbReference type="EMBL" id="DVJK01000180">
    <property type="protein sequence ID" value="HIS67191.1"/>
    <property type="molecule type" value="Genomic_DNA"/>
</dbReference>